<dbReference type="OrthoDB" id="2664633at2"/>
<dbReference type="SUPFAM" id="SSF51126">
    <property type="entry name" value="Pectin lyase-like"/>
    <property type="match status" value="1"/>
</dbReference>
<evidence type="ECO:0000259" key="1">
    <source>
        <dbReference type="SMART" id="SM00912"/>
    </source>
</evidence>
<reference evidence="3" key="1">
    <citation type="submission" date="2016-10" db="EMBL/GenBank/DDBJ databases">
        <authorList>
            <person name="Varghese N."/>
            <person name="Submissions S."/>
        </authorList>
    </citation>
    <scope>NUCLEOTIDE SEQUENCE [LARGE SCALE GENOMIC DNA]</scope>
    <source>
        <strain evidence="3">ATCC 700689</strain>
    </source>
</reference>
<keyword evidence="3" id="KW-1185">Reference proteome</keyword>
<feature type="domain" description="Filamentous haemagglutinin FhaB/tRNA nuclease CdiA-like TPS" evidence="1">
    <location>
        <begin position="65"/>
        <end position="186"/>
    </location>
</feature>
<sequence>MDVRFFNFLARQPSAKLIERSSFCGLPKRGIALILVQAMFWQPLLAQADGIAVNGTTNTTMGQAGNGVPIVNIAAPNGSGLSHNQYQQYNVGAQGVILNNATDRTQSTQLGGIILGNQNLNGRAASTILNEVVGANATQLKGYTEVAGQSARVIVANPYGISCNGCGFINTPQVTLTTGKPVLDNGRLDHFRVEGGSVSIDGAGLNADNVDQFDIITRSAKINAELHAKKLNIIAGRNDVDAQTLNATALADDGSDKPQLAIDSSALGGMYAGAIRLVGTEAGVGVKLAGNLAASAGDIQIDANGQLSMAQVAANGAVNVKAASADVQGAVYGNSVNLQTRDALNVQQNIAARDRISLSSNGQLTNNAIVEAGVNADNSRNATGDVALSAQNLRNNGSVIASRNLSASIRQNLDNSGRQITAGGNLALSVQGTLNNQSGLVSATGPAQIVANTVQNGSGRIASKSDLSATITTLNNQKGELVAQGNLALKGSQLDNRTGGLVGATKALNLDLSDIDNRGGEISSQIDVRIKAGQLNNSQVGKLLSGGAMNLNIANVFNQSNGLIYAGSALRLDGGLLNNSGGTLSGQTDLSVNLTGDLDNSNGLLSSEGTLNIAANNLTNTTGKLSSAGALNVLATGAVNNQQGSVSTDSTLTLTSASLDNRNHGAISGKGATVVNTGALDNSHQGQLTSADSLSLTAAQVTNQDGGRIAAAKAVTASVTGLDQQGGELFSNGTLTLDLNHGQLNNQNGLINAPGELLLKNLAGVNNQNGEISSAQAFTLAADSVDNSNGKLLSTQSLTVRVAHALANVNGAISAAAIDARAGSLDNTNGLLTSRGDLTLSVDNDVNNHNATLIADGKLILNAANVDNSLGQIASKQDLIANIGGLQQQGGQFIALGSLKLTGTQLDNSHNGLLSANGPLTLNVANIDNRGGEVSSQDAISVTAQQFDNSDAGRVVSQKNLTLAVDQLSNRNNGVLSGNTGLSLTGTRLDNSGGSLLSLQNVNLGLSGDLLNNLGLLSSEGTLSVRSASLNNNGGTLSSAGALSVDSVGAVSSQGGNLVTDGSLYIRSASLDNSQSGSISGKGAVSIRTGDFDNSHNGRVTSADSLALSTAQLTNSSGGSIGSNKALVASVSGLDQQGGTLFSNSTLTLDVNHGQLNNQNGLINAPGALLLKNLAAVNNQNGEISSALGFEFNADSLDNSKGKLLSNQSLIVRVGQALNNVKGMIAAASLDAQAGTLDSSGGTLTSRSDLTLNVNGLLSNDGDGLINAAQTLNVQATGINNIGGTLLGTTAVNLDLNGADLDNSNGLITTQNPLTLNHLRDLKNANGEISSSQSFSLTGRMLDNSNGKLISNQSLTLNANSLLNQLGLISGWEGLDVSGGSLDNRNSGTLSSRNGDVSVSLTGALLNGANGALVSQKALNISAASVDNRGGILSSGAEQTYTVSGLLDNGQNGLIDSGAALTLNAATLGNAAGTINAQQTLNFTGTDLDNSAGSIAGNAAVTLDLLGSLTNTNGKLASAGDLLISRATQINNQGGQLASQRALTLFTGGLDNSNRGTVAANDQLLLTASGAIQNANDGLIYSKNANLTLQAASLANGKGTLQSQGALDLTVSGDIDSQSGKIIAQGGNLNVTASSVDNRGGVLSSLQNAFTARITGVLKNGYDLNNNSQGGITQAQSLDIRALAGIDNYGGRISAQSGDALINTGSGNFDNRNGGLYAKQRVIVTANNFDNSGSNDGQIAGQQIDLTLSGALNNQLGIIESDSTLNITAASLNNQTGKLRALGTSGVTRFQIGGLLDNRNGTLETANTDLALGVGSLLNAGGSILHVGSGNFGISTTNVINAGGSFITRGALTLNADSWTNSSVIQAGTLSVNVGNFTQTASGQLLASTALVGTGGSWTNDGLIASDGTLSLTLSGSYTGNGRVSSLNTLGLSASQLALGSAASIAGGARTNINIAGTATNYGRLTSSTDLVVNAGSLANYGTLGAAQNLTLTTPALSNSQGLIFSGADMQVNTATLTNLKGDFYSLRNLTIGGYGAARANQVSNISGSMESGSKFTLSATAFENRTEGSDGTQNFAVGRTLVSGFIAVQCIDCSGDHYEVNYIARETFDAGQDSDTSASALLTAGSDFSFSGSSFLNSKSTVSAGGNISIQADNVKNIGAVSGTVERTRTYSQGVVTDGTVNRFMPEVVAYNQRDNPDFPKIYYVASSGELRLGVVTFSTGREPGHDGGLIKVTAVKDDETGENVSALTVSGYAWGSTPTSQYDPANLLQLPTALSGMALVSDVEVAKDGTGNAGRSAVIQAGGNVSINATQDLQNSVIHEDYASAGGTNKVADTHANGTGTTVVVRLNAQLPPDLAQQQVDPTSLPGFSLPTGQNGLFRLSAEGGTQASTAPQNWNIGSASVSAAQRDQTLPGTSTRDILIGNAGDPGATGHVVTVADRQDAGVTANVSSINVASGAQGLTRVQGLPSSAAKPGTGKYLIETNPVLTDLKQFMSSDYLLAGLGYDPDVSAKRLGDGLYEQRLVQQAVTARTGQAFIDGQTSNEDQFKYLMNNAIASKDALNLSVGVSLTSEQVAALTHDIVWLEEHEVNGEKVLVPVLYLAQADNRLAPNGALIAGNDVTLIAGQNLDNVGTLKATNNLSAVAGNDLVNSGLVSAGNRLDLLAGNDITNKAGGIIAGRDVTVTAIGGDVTNERTITSLDSDTRGQLHKDYADNAARIEAANDLSVSAGRDLNNIGSTLQSGRDLTLNAGRDVNIASTQVTNSLVFDSKHTSSDITQTGATVSAGRDLSVQAGRDVNAIASQIDAKRDIAIAATENVTISSAADEDHFLSKSKKLTVQEDHVSQVATDIKAGGSVAVSAGQNLAVISSRITAGEEAYLVAGDKLDILAAQDSDYSLYDKKKKGSFGAKKTKRDEVTQVTHIGSEITSGGNMMLVSGGDQHYQVAKLDSGKDLTLNSGGGILFEAVKDLHQESHEKSNSNAAWNSMSGKGSTDETLRQSELIANGNLVINAVAGVHIDVKQVNQQTVSEAIDAMVKADPNLTWLKDAEKRGDVDWRLVQEIHQSFKYSNSGLGVAAQLAIAILMAAVVGPAATAFAGGGTTGTMVGAVAAGASTNATVSFVNNGGNLGAVFKDVTSSDAIKGYLTSAATAGVASQLGYDPTKITFDLASAQKVAINVVAQSFVKTVINGGNLGKTLTDGMLSAVIDIAGAIGAKELGGTTLADGSSTKVAAHALLGGLKSMAMGGDFQTGAIAGGANEALVQYLAKLVLPEGYNPNNPGMAQAQANLLAMTQLVAVLTTVVTGGDPGIAANIAANATQYNYLTHSDLERAANELNVCAEGDTVCVQKTQRVFRDLSRDREIAAINACAADPKNCKVSSSLVAQAQADTEHLKDLVGGASQQAQNAYGQLLAENFEFQNTLASVTAGESIDAVARAFQDKWGLSDAQMVGIREGLRIIATMGVSGGSKAGGGSPKGASGAESSVNGKRYYSQILAEEVASGHAYDKHVVTGQEFADLGINTRGQFQELIENIVLNPATEVRRAVDGTTYYLDNETKTIVIRGQRGEATAFRPDKGGAGWDLYIKSQVPKK</sequence>
<dbReference type="InterPro" id="IPR010069">
    <property type="entry name" value="CdiA_FHA1_rpt"/>
</dbReference>
<dbReference type="NCBIfam" id="TIGR01901">
    <property type="entry name" value="adhes_NPXG"/>
    <property type="match status" value="1"/>
</dbReference>
<protein>
    <submittedName>
        <fullName evidence="2">Filamentous hemagglutinin</fullName>
    </submittedName>
</protein>
<organism evidence="2 3">
    <name type="scientific">Pseudomonas abietaniphila</name>
    <dbReference type="NCBI Taxonomy" id="89065"/>
    <lineage>
        <taxon>Bacteria</taxon>
        <taxon>Pseudomonadati</taxon>
        <taxon>Pseudomonadota</taxon>
        <taxon>Gammaproteobacteria</taxon>
        <taxon>Pseudomonadales</taxon>
        <taxon>Pseudomonadaceae</taxon>
        <taxon>Pseudomonas</taxon>
    </lineage>
</organism>
<evidence type="ECO:0000313" key="2">
    <source>
        <dbReference type="EMBL" id="SDH33610.1"/>
    </source>
</evidence>
<dbReference type="SMART" id="SM00912">
    <property type="entry name" value="Haemagg_act"/>
    <property type="match status" value="1"/>
</dbReference>
<dbReference type="Pfam" id="PF13332">
    <property type="entry name" value="Fil_haemagg_2"/>
    <property type="match status" value="4"/>
</dbReference>
<dbReference type="InterPro" id="IPR008619">
    <property type="entry name" value="Filamentous_hemagglutn_rpt"/>
</dbReference>
<proteinExistence type="predicted"/>
<gene>
    <name evidence="2" type="ORF">SAMN05216605_1064</name>
</gene>
<dbReference type="EMBL" id="FNCO01000006">
    <property type="protein sequence ID" value="SDH33610.1"/>
    <property type="molecule type" value="Genomic_DNA"/>
</dbReference>
<dbReference type="RefSeq" id="WP_074752876.1">
    <property type="nucleotide sequence ID" value="NZ_FNCO01000006.1"/>
</dbReference>
<name>A0A1G8BLZ9_9PSED</name>
<dbReference type="InterPro" id="IPR008638">
    <property type="entry name" value="FhaB/CdiA-like_TPS"/>
</dbReference>
<dbReference type="STRING" id="89065.SAMN05216605_1064"/>
<dbReference type="Pfam" id="PF05594">
    <property type="entry name" value="Fil_haemagg"/>
    <property type="match status" value="14"/>
</dbReference>
<dbReference type="InterPro" id="IPR025157">
    <property type="entry name" value="Hemagglutinin_rpt"/>
</dbReference>
<evidence type="ECO:0000313" key="3">
    <source>
        <dbReference type="Proteomes" id="UP000182894"/>
    </source>
</evidence>
<dbReference type="NCBIfam" id="TIGR01731">
    <property type="entry name" value="fil_hemag_20aa"/>
    <property type="match status" value="44"/>
</dbReference>
<dbReference type="Pfam" id="PF05860">
    <property type="entry name" value="TPS"/>
    <property type="match status" value="1"/>
</dbReference>
<accession>A0A1G8BLZ9</accession>
<dbReference type="InterPro" id="IPR012334">
    <property type="entry name" value="Pectin_lyas_fold"/>
</dbReference>
<dbReference type="Proteomes" id="UP000182894">
    <property type="component" value="Unassembled WGS sequence"/>
</dbReference>
<dbReference type="InterPro" id="IPR011050">
    <property type="entry name" value="Pectin_lyase_fold/virulence"/>
</dbReference>
<dbReference type="Gene3D" id="2.160.20.10">
    <property type="entry name" value="Single-stranded right-handed beta-helix, Pectin lyase-like"/>
    <property type="match status" value="1"/>
</dbReference>
<dbReference type="GO" id="GO:0003824">
    <property type="term" value="F:catalytic activity"/>
    <property type="evidence" value="ECO:0007669"/>
    <property type="project" value="UniProtKB-ARBA"/>
</dbReference>